<sequence>MSLREAGPHLNSAHINRIRIFRKELAVKWKSAIFIAQLRLSSRYYASIRLTSIHL</sequence>
<proteinExistence type="predicted"/>
<dbReference type="Proteomes" id="UP000095322">
    <property type="component" value="Chromosome I"/>
</dbReference>
<name>A0A143WT26_9ENTR</name>
<organism evidence="1 2">
    <name type="scientific">Candidatus Doolittlea endobia</name>
    <dbReference type="NCBI Taxonomy" id="1778262"/>
    <lineage>
        <taxon>Bacteria</taxon>
        <taxon>Pseudomonadati</taxon>
        <taxon>Pseudomonadota</taxon>
        <taxon>Gammaproteobacteria</taxon>
        <taxon>Enterobacterales</taxon>
        <taxon>Enterobacteriaceae</taxon>
        <taxon>Candidatus Doolittlea</taxon>
    </lineage>
</organism>
<accession>A0A143WT26</accession>
<reference evidence="2" key="1">
    <citation type="submission" date="2016-01" db="EMBL/GenBank/DDBJ databases">
        <authorList>
            <person name="Husnik F."/>
        </authorList>
    </citation>
    <scope>NUCLEOTIDE SEQUENCE [LARGE SCALE GENOMIC DNA]</scope>
</reference>
<dbReference type="KEGG" id="den:MHIR_DE00603"/>
<evidence type="ECO:0000313" key="1">
    <source>
        <dbReference type="EMBL" id="CUX96843.1"/>
    </source>
</evidence>
<protein>
    <submittedName>
        <fullName evidence="1">Uncharacterized protein</fullName>
    </submittedName>
</protein>
<keyword evidence="2" id="KW-1185">Reference proteome</keyword>
<evidence type="ECO:0000313" key="2">
    <source>
        <dbReference type="Proteomes" id="UP000095322"/>
    </source>
</evidence>
<dbReference type="AlphaFoldDB" id="A0A143WT26"/>
<dbReference type="EMBL" id="LN999833">
    <property type="protein sequence ID" value="CUX96843.1"/>
    <property type="molecule type" value="Genomic_DNA"/>
</dbReference>
<gene>
    <name evidence="1" type="ORF">MHIR_DE00603</name>
</gene>